<dbReference type="Proteomes" id="UP000006844">
    <property type="component" value="Chromosome"/>
</dbReference>
<comment type="subcellular location">
    <subcellularLocation>
        <location evidence="1">Cell outer membrane</location>
    </subcellularLocation>
</comment>
<dbReference type="GO" id="GO:0009279">
    <property type="term" value="C:cell outer membrane"/>
    <property type="evidence" value="ECO:0007669"/>
    <property type="project" value="UniProtKB-SubCell"/>
</dbReference>
<accession>E8UZU8</accession>
<dbReference type="STRING" id="401053.AciPR4_0187"/>
<name>E8UZU8_TERSS</name>
<dbReference type="Gene3D" id="2.40.170.20">
    <property type="entry name" value="TonB-dependent receptor, beta-barrel domain"/>
    <property type="match status" value="1"/>
</dbReference>
<dbReference type="SUPFAM" id="SSF49452">
    <property type="entry name" value="Starch-binding domain-like"/>
    <property type="match status" value="1"/>
</dbReference>
<protein>
    <submittedName>
        <fullName evidence="5">Cna B domain protein</fullName>
    </submittedName>
</protein>
<keyword evidence="3" id="KW-0998">Cell outer membrane</keyword>
<keyword evidence="2" id="KW-0472">Membrane</keyword>
<organism evidence="5 6">
    <name type="scientific">Terriglobus saanensis (strain ATCC BAA-1853 / DSM 23119 / SP1PR4)</name>
    <dbReference type="NCBI Taxonomy" id="401053"/>
    <lineage>
        <taxon>Bacteria</taxon>
        <taxon>Pseudomonadati</taxon>
        <taxon>Acidobacteriota</taxon>
        <taxon>Terriglobia</taxon>
        <taxon>Terriglobales</taxon>
        <taxon>Acidobacteriaceae</taxon>
        <taxon>Terriglobus</taxon>
    </lineage>
</organism>
<proteinExistence type="predicted"/>
<evidence type="ECO:0000313" key="5">
    <source>
        <dbReference type="EMBL" id="ADV81025.1"/>
    </source>
</evidence>
<dbReference type="AlphaFoldDB" id="E8UZU8"/>
<reference evidence="5 6" key="1">
    <citation type="journal article" date="2012" name="Stand. Genomic Sci.">
        <title>Complete genome sequence of Terriglobus saanensis type strain SP1PR4(T), an Acidobacteria from tundra soil.</title>
        <authorList>
            <person name="Rawat S.R."/>
            <person name="Mannisto M.K."/>
            <person name="Starovoytov V."/>
            <person name="Goodwin L."/>
            <person name="Nolan M."/>
            <person name="Hauser L."/>
            <person name="Land M."/>
            <person name="Davenport K.W."/>
            <person name="Woyke T."/>
            <person name="Haggblom M.M."/>
        </authorList>
    </citation>
    <scope>NUCLEOTIDE SEQUENCE</scope>
    <source>
        <strain evidence="6">ATCC BAA-1853 / DSM 23119 / SP1PR4</strain>
    </source>
</reference>
<dbReference type="KEGG" id="tsa:AciPR4_0187"/>
<dbReference type="Gene3D" id="2.60.40.1120">
    <property type="entry name" value="Carboxypeptidase-like, regulatory domain"/>
    <property type="match status" value="1"/>
</dbReference>
<dbReference type="HOGENOM" id="CLU_006298_3_0_0"/>
<sequence>MKLLIKGIFVSALLFSTGTRVGPLLYAQETSATRGGLSGVITDGSGAAVPGAKVTLKGATDQKEVTTDATGRYTIGGLTPGLYSVTAKKEGFSATEAKNVNVVIGRLSSFDLSIQIGQVSDVIEVKANSVEVNTVSTAIGSNLDYTFYEQVPVARNVGSLFYTAPGAVNGGGTGNANPSIGGATGLENQYIIDGVNLTDVGYGGLGVFSPTYGSLGTGINLSFIQGVQVKTGALEPKYGRADGGIALIVTKTGGTHFHGAVSAYFAPAQFSSTQRYADDFFNRVNTHGRIFGVPQYDAAIELGGYIPFHGMRDKLFFFGAFNPSLNQVQYIAPAGSGLAAQGAFTNSITAYSWAGKITYKPFETLTFDASAFGDPSSSNYGYGYANQDTFPLYPNFNQANSSSFSRWNFGSRNEVFHMNAAITPTWVLNIAGTAKQTHFTESGFQNLYNITDTTQPNLGLAGAQFNAAGLGYYQNPDTHAYSFTAETEKTVSFFGTHTLSIGYEFDRAIYDLFKGYTGGTYAFPTTNSAGAATPAAIAGTQTSAGFKLIALNYTKDSPDPNCPLTLCPQMNIPGYGLAQVYLSQNRGIFSTPQAFTSVGYHQLYANDDWVINKHISVNAGLRWEEEQLNGVVQQYVFNDNWSPRVGINIDPFGDRKGKVFFNYARYTQMLPADAAVRELNQEQDVYRANYAPLSDANHQVVLSSLGTVIPVLDAAHLLSGNTAAGVDDNGVAAGAGRGLSISGSAPELIASGTKLNYEEEFVAGIERQVGLGFVVSARYTDRRLLRILEDLSGVSPEGALGADPNIGPFQNFLIGNPSPSADYFVNEQEEAYTTTPPANCVLDYGIQHNAAGDALGGACGQNPDVAGLPTPDGKADGFAAARRHYQALEIEANKNFSHNFLMRVNYRYAKLYGNYEGLFRNDNGQSDPGVSSLFDFTQGVLGLLGNQFKSGFLNTDRRHVANLYGSYVVPSGFLKNLTQGIGFRGQAGAPLTNLGAHPVYDNEGEIPLGNGRGSLGRTASNMQLDLHTDYSIPVREGAKVKLSWDMFNVLNSRSLTQVDQDSELNSTTPNVDYLKPLSFQRAFYARGSVRFEF</sequence>
<dbReference type="SUPFAM" id="SSF56935">
    <property type="entry name" value="Porins"/>
    <property type="match status" value="1"/>
</dbReference>
<dbReference type="Pfam" id="PF13620">
    <property type="entry name" value="CarboxypepD_reg"/>
    <property type="match status" value="1"/>
</dbReference>
<dbReference type="Pfam" id="PF25183">
    <property type="entry name" value="OMP_b-brl_4"/>
    <property type="match status" value="1"/>
</dbReference>
<gene>
    <name evidence="5" type="ordered locus">AciPR4_0187</name>
</gene>
<dbReference type="EMBL" id="CP002467">
    <property type="protein sequence ID" value="ADV81025.1"/>
    <property type="molecule type" value="Genomic_DNA"/>
</dbReference>
<dbReference type="eggNOG" id="COG4771">
    <property type="taxonomic scope" value="Bacteria"/>
</dbReference>
<dbReference type="InterPro" id="IPR013784">
    <property type="entry name" value="Carb-bd-like_fold"/>
</dbReference>
<evidence type="ECO:0000313" key="6">
    <source>
        <dbReference type="Proteomes" id="UP000006844"/>
    </source>
</evidence>
<keyword evidence="6" id="KW-1185">Reference proteome</keyword>
<dbReference type="GO" id="GO:0030246">
    <property type="term" value="F:carbohydrate binding"/>
    <property type="evidence" value="ECO:0007669"/>
    <property type="project" value="InterPro"/>
</dbReference>
<evidence type="ECO:0000256" key="1">
    <source>
        <dbReference type="ARBA" id="ARBA00004442"/>
    </source>
</evidence>
<evidence type="ECO:0000259" key="4">
    <source>
        <dbReference type="Pfam" id="PF25183"/>
    </source>
</evidence>
<evidence type="ECO:0000256" key="2">
    <source>
        <dbReference type="ARBA" id="ARBA00023136"/>
    </source>
</evidence>
<dbReference type="InterPro" id="IPR036942">
    <property type="entry name" value="Beta-barrel_TonB_sf"/>
</dbReference>
<feature type="domain" description="TonB-dependent transporter Oar-like beta-barrel" evidence="4">
    <location>
        <begin position="380"/>
        <end position="973"/>
    </location>
</feature>
<evidence type="ECO:0000256" key="3">
    <source>
        <dbReference type="ARBA" id="ARBA00023237"/>
    </source>
</evidence>
<dbReference type="InterPro" id="IPR057601">
    <property type="entry name" value="Oar-like_b-barrel"/>
</dbReference>